<evidence type="ECO:0000256" key="1">
    <source>
        <dbReference type="ARBA" id="ARBA00023125"/>
    </source>
</evidence>
<dbReference type="InterPro" id="IPR050639">
    <property type="entry name" value="SSR_resolvase"/>
</dbReference>
<gene>
    <name evidence="6" type="ORF">U7230_09455</name>
</gene>
<accession>A0ABZ1BU79</accession>
<evidence type="ECO:0000313" key="6">
    <source>
        <dbReference type="EMBL" id="WRP16324.1"/>
    </source>
</evidence>
<dbReference type="PANTHER" id="PTHR30461:SF2">
    <property type="entry name" value="SERINE RECOMBINASE PINE-RELATED"/>
    <property type="match status" value="1"/>
</dbReference>
<dbReference type="RefSeq" id="WP_324715596.1">
    <property type="nucleotide sequence ID" value="NZ_CP141615.1"/>
</dbReference>
<proteinExistence type="predicted"/>
<dbReference type="Pfam" id="PF13408">
    <property type="entry name" value="Zn_ribbon_recom"/>
    <property type="match status" value="1"/>
</dbReference>
<evidence type="ECO:0000259" key="4">
    <source>
        <dbReference type="Pfam" id="PF07508"/>
    </source>
</evidence>
<sequence length="348" mass="38690">MGICPPAVLRRIFAWRLEGRSYQWIRDRLNAEGVPAPRGTRWRNSTLHTLLGEDYILTYAGYGVWNKHYRKGPRPRGVRYKPREEWIVEPRAHPAIIDEETADRLIALARQTREHYETGRGRKGAGSTYLLTGENLDGEPIFRCAACGGHLIGSANGSGGKRRRKYVCAEARYSGGCETVWVDAERLEAAVLDYLRRHYLTADFARAVAEEVRRRQAAQNDDDPAAELRRRLRETERQLANVRQVIPAGGDPQALAAELNRLVATARTLQQQIAAAEQRRATPTISEEQVRTWLDEALRIVDGTDVEPLRRLVRVLAPGHPPSVPPAGAGGVRAGSSGRVAPGGSFVV</sequence>
<evidence type="ECO:0000256" key="2">
    <source>
        <dbReference type="ARBA" id="ARBA00023172"/>
    </source>
</evidence>
<dbReference type="PANTHER" id="PTHR30461">
    <property type="entry name" value="DNA-INVERTASE FROM LAMBDOID PROPHAGE"/>
    <property type="match status" value="1"/>
</dbReference>
<feature type="domain" description="Recombinase zinc beta ribbon" evidence="5">
    <location>
        <begin position="142"/>
        <end position="196"/>
    </location>
</feature>
<organism evidence="6 7">
    <name type="scientific">Carboxydichorda subterranea</name>
    <dbReference type="NCBI Taxonomy" id="3109565"/>
    <lineage>
        <taxon>Bacteria</taxon>
        <taxon>Bacillati</taxon>
        <taxon>Bacillota</taxon>
        <taxon>Limnochordia</taxon>
        <taxon>Limnochordales</taxon>
        <taxon>Geochordaceae</taxon>
        <taxon>Carboxydichorda</taxon>
    </lineage>
</organism>
<evidence type="ECO:0000256" key="3">
    <source>
        <dbReference type="SAM" id="Coils"/>
    </source>
</evidence>
<protein>
    <submittedName>
        <fullName evidence="6">Recombinase family protein</fullName>
    </submittedName>
</protein>
<dbReference type="InterPro" id="IPR038109">
    <property type="entry name" value="DNA_bind_recomb_sf"/>
</dbReference>
<keyword evidence="2" id="KW-0233">DNA recombination</keyword>
<dbReference type="InterPro" id="IPR011109">
    <property type="entry name" value="DNA_bind_recombinase_dom"/>
</dbReference>
<name>A0ABZ1BU79_9FIRM</name>
<dbReference type="Proteomes" id="UP001332192">
    <property type="component" value="Chromosome"/>
</dbReference>
<dbReference type="InterPro" id="IPR025827">
    <property type="entry name" value="Zn_ribbon_recom_dom"/>
</dbReference>
<keyword evidence="3" id="KW-0175">Coiled coil</keyword>
<dbReference type="Gene3D" id="3.90.1750.20">
    <property type="entry name" value="Putative Large Serine Recombinase, Chain B, Domain 2"/>
    <property type="match status" value="1"/>
</dbReference>
<evidence type="ECO:0000313" key="7">
    <source>
        <dbReference type="Proteomes" id="UP001332192"/>
    </source>
</evidence>
<keyword evidence="7" id="KW-1185">Reference proteome</keyword>
<dbReference type="Pfam" id="PF07508">
    <property type="entry name" value="Recombinase"/>
    <property type="match status" value="1"/>
</dbReference>
<feature type="coiled-coil region" evidence="3">
    <location>
        <begin position="225"/>
        <end position="279"/>
    </location>
</feature>
<reference evidence="6 7" key="1">
    <citation type="journal article" date="2024" name="Front. Microbiol.">
        <title>Novel thermophilic genera Geochorda gen. nov. and Carboxydochorda gen. nov. from the deep terrestrial subsurface reveal the ecophysiological diversity in the class Limnochordia.</title>
        <authorList>
            <person name="Karnachuk O.V."/>
            <person name="Lukina A.P."/>
            <person name="Avakyan M.R."/>
            <person name="Kadnikov V.V."/>
            <person name="Begmatov S."/>
            <person name="Beletsky A.V."/>
            <person name="Vlasova K.G."/>
            <person name="Novikov A.A."/>
            <person name="Shcherbakova V.A."/>
            <person name="Mardanov A.V."/>
            <person name="Ravin N.V."/>
        </authorList>
    </citation>
    <scope>NUCLEOTIDE SEQUENCE [LARGE SCALE GENOMIC DNA]</scope>
    <source>
        <strain evidence="6 7">L945</strain>
    </source>
</reference>
<dbReference type="EMBL" id="CP141615">
    <property type="protein sequence ID" value="WRP16324.1"/>
    <property type="molecule type" value="Genomic_DNA"/>
</dbReference>
<keyword evidence="1" id="KW-0238">DNA-binding</keyword>
<feature type="domain" description="Recombinase" evidence="4">
    <location>
        <begin position="7"/>
        <end position="106"/>
    </location>
</feature>
<evidence type="ECO:0000259" key="5">
    <source>
        <dbReference type="Pfam" id="PF13408"/>
    </source>
</evidence>